<dbReference type="CDD" id="cd17470">
    <property type="entry name" value="T3SS_Flik_C"/>
    <property type="match status" value="1"/>
</dbReference>
<evidence type="ECO:0000313" key="5">
    <source>
        <dbReference type="Proteomes" id="UP000724686"/>
    </source>
</evidence>
<evidence type="ECO:0000313" key="4">
    <source>
        <dbReference type="EMBL" id="MBM9577134.1"/>
    </source>
</evidence>
<organism evidence="4 5">
    <name type="scientific">Leptospira ainlahdjerensis</name>
    <dbReference type="NCBI Taxonomy" id="2810033"/>
    <lineage>
        <taxon>Bacteria</taxon>
        <taxon>Pseudomonadati</taxon>
        <taxon>Spirochaetota</taxon>
        <taxon>Spirochaetia</taxon>
        <taxon>Leptospirales</taxon>
        <taxon>Leptospiraceae</taxon>
        <taxon>Leptospira</taxon>
    </lineage>
</organism>
<feature type="region of interest" description="Disordered" evidence="2">
    <location>
        <begin position="488"/>
        <end position="532"/>
    </location>
</feature>
<feature type="compositionally biased region" description="Basic and acidic residues" evidence="2">
    <location>
        <begin position="67"/>
        <end position="86"/>
    </location>
</feature>
<accession>A0ABS2UAE3</accession>
<dbReference type="Gene3D" id="3.30.750.140">
    <property type="match status" value="1"/>
</dbReference>
<evidence type="ECO:0000256" key="2">
    <source>
        <dbReference type="SAM" id="MobiDB-lite"/>
    </source>
</evidence>
<dbReference type="InterPro" id="IPR038610">
    <property type="entry name" value="FliK-like_C_sf"/>
</dbReference>
<feature type="compositionally biased region" description="Acidic residues" evidence="2">
    <location>
        <begin position="499"/>
        <end position="510"/>
    </location>
</feature>
<comment type="caution">
    <text evidence="4">The sequence shown here is derived from an EMBL/GenBank/DDBJ whole genome shotgun (WGS) entry which is preliminary data.</text>
</comment>
<feature type="region of interest" description="Disordered" evidence="2">
    <location>
        <begin position="313"/>
        <end position="341"/>
    </location>
</feature>
<feature type="compositionally biased region" description="Acidic residues" evidence="2">
    <location>
        <begin position="103"/>
        <end position="116"/>
    </location>
</feature>
<dbReference type="InterPro" id="IPR021136">
    <property type="entry name" value="Flagellar_hook_control-like_C"/>
</dbReference>
<keyword evidence="4" id="KW-0282">Flagellum</keyword>
<keyword evidence="5" id="KW-1185">Reference proteome</keyword>
<evidence type="ECO:0000259" key="3">
    <source>
        <dbReference type="Pfam" id="PF02120"/>
    </source>
</evidence>
<name>A0ABS2UAE3_9LEPT</name>
<feature type="compositionally biased region" description="Basic and acidic residues" evidence="2">
    <location>
        <begin position="211"/>
        <end position="231"/>
    </location>
</feature>
<sequence>MNISGDLSISEYKPQKRVTEPLSVSSFSGLVGKNSFMDLMKSLQGSAQKGLDETLTGIQNVFSKIEIPEKKEEAKEVPKEELESKETSSSTEISETAKKEETAQEEDEVETLEESSDISVLPWFLVADAKSDEAVDPKIENEILNELETEILSEEVALSEPEPKPLTTTDLVQTLFSKEESSELLSEVVMEEELEVAIPVQEQIQEAPVKTIRENKIRSEQREDVSVENESKFLQAESRSLESTPKDSKENLKNFSQKENFSKIAEENKTEVAKELAVDSEKWKISRDKKTDSYLQLKTSGREEIKTAVLNQFSENSSGKSGQEQFSRGGSGDSYSSLVKGSTAPNVVGREMSGSGKEFSISKDQQVLSKKDIQQNFQNLIRSARVQILDNGKMEANIRMNPKDLGQMSLSLSTDKDVVRGKLLVESDFVKQQLTAELANLKQELKANGLELESLVIEVKEKEETFAFNGDAEKQKQDSHSFQTAFGEEWNSDFKNSSWEEDELSLEENSSESHGFSEKTEGKTEKLLDLKV</sequence>
<feature type="region of interest" description="Disordered" evidence="2">
    <location>
        <begin position="67"/>
        <end position="116"/>
    </location>
</feature>
<proteinExistence type="predicted"/>
<keyword evidence="4" id="KW-0966">Cell projection</keyword>
<dbReference type="Pfam" id="PF02120">
    <property type="entry name" value="Flg_hook"/>
    <property type="match status" value="1"/>
</dbReference>
<evidence type="ECO:0000256" key="1">
    <source>
        <dbReference type="SAM" id="Coils"/>
    </source>
</evidence>
<dbReference type="Proteomes" id="UP000724686">
    <property type="component" value="Unassembled WGS sequence"/>
</dbReference>
<feature type="compositionally biased region" description="Basic and acidic residues" evidence="2">
    <location>
        <begin position="515"/>
        <end position="532"/>
    </location>
</feature>
<gene>
    <name evidence="4" type="ORF">JWG45_08200</name>
</gene>
<dbReference type="RefSeq" id="WP_205279285.1">
    <property type="nucleotide sequence ID" value="NZ_JAFFPU010000030.1"/>
</dbReference>
<dbReference type="EMBL" id="JAFFPU010000030">
    <property type="protein sequence ID" value="MBM9577134.1"/>
    <property type="molecule type" value="Genomic_DNA"/>
</dbReference>
<feature type="domain" description="Flagellar hook-length control protein-like C-terminal" evidence="3">
    <location>
        <begin position="389"/>
        <end position="462"/>
    </location>
</feature>
<keyword evidence="1" id="KW-0175">Coiled coil</keyword>
<feature type="region of interest" description="Disordered" evidence="2">
    <location>
        <begin position="209"/>
        <end position="259"/>
    </location>
</feature>
<keyword evidence="4" id="KW-0969">Cilium</keyword>
<protein>
    <submittedName>
        <fullName evidence="4">Flagellar hook-length control protein FliK</fullName>
    </submittedName>
</protein>
<feature type="coiled-coil region" evidence="1">
    <location>
        <begin position="431"/>
        <end position="458"/>
    </location>
</feature>
<reference evidence="4 5" key="1">
    <citation type="submission" date="2021-02" db="EMBL/GenBank/DDBJ databases">
        <title>Leptospira ainlahdjerensis sp. nov., Leptospira ainazelensis sp. nov., Leptospira abararensis sp. nov. and Leptospira chreensis sp. nov., four new species isolated from water sources in Algeria.</title>
        <authorList>
            <person name="Amara Korba A."/>
            <person name="Kainiu M."/>
            <person name="Vincent A.T."/>
            <person name="Mariet J.-F."/>
            <person name="Veyrier F.J."/>
            <person name="Goarant C."/>
            <person name="Picardeau M."/>
        </authorList>
    </citation>
    <scope>NUCLEOTIDE SEQUENCE [LARGE SCALE GENOMIC DNA]</scope>
    <source>
        <strain evidence="4 5">201903070</strain>
    </source>
</reference>